<feature type="compositionally biased region" description="Low complexity" evidence="1">
    <location>
        <begin position="71"/>
        <end position="90"/>
    </location>
</feature>
<dbReference type="Gene3D" id="3.40.50.150">
    <property type="entry name" value="Vaccinia Virus protein VP39"/>
    <property type="match status" value="1"/>
</dbReference>
<gene>
    <name evidence="3" type="ORF">BC936DRAFT_139696</name>
</gene>
<dbReference type="OrthoDB" id="2013972at2759"/>
<dbReference type="GO" id="GO:0008168">
    <property type="term" value="F:methyltransferase activity"/>
    <property type="evidence" value="ECO:0007669"/>
    <property type="project" value="UniProtKB-KW"/>
</dbReference>
<feature type="compositionally biased region" description="Basic residues" evidence="1">
    <location>
        <begin position="9"/>
        <end position="27"/>
    </location>
</feature>
<dbReference type="AlphaFoldDB" id="A0A433B9E8"/>
<sequence length="434" mass="48715">MGNTPSSRLPKKTMARALHHNQRKPHTKHEYEIECGKDSTYKPNNVLPLEPSSHGGKKRYSLLRLHPSSLRPSLSVTSSTGSNQSSTCPSTPSWSGEDPHFLWLQQRRFLASPDSNFSYSLPVDDEEIDRTIVEHFLLKSAFSGNYAAPVDHLLSPPPFTRPCTYHPHVLDVGCGSAGVWLMETATDHPQAKCYGVDIVASFPTTKPPNVHFHTCNVVDGLPFEDATFDFVHMRLMWFSFAADQWNDVLKELNRVLKPGGYLELMDPHPVIYDAGPLTDTLINHQLPHALQSRNIDPIPADSYADVLSETLGLSDVRQHYLSMPHGWGGEIGRLNLNDLVSIMMGFKPWLCTGLSMTSEEYDEQLHAIEKECIEHESFCNWYVAYGMKPIAGEDATVVTAVVAPDAGVMVQEWEDEKGEALWERWQPYVDGFVE</sequence>
<evidence type="ECO:0000313" key="4">
    <source>
        <dbReference type="Proteomes" id="UP000268093"/>
    </source>
</evidence>
<proteinExistence type="predicted"/>
<dbReference type="GO" id="GO:0032259">
    <property type="term" value="P:methylation"/>
    <property type="evidence" value="ECO:0007669"/>
    <property type="project" value="UniProtKB-KW"/>
</dbReference>
<dbReference type="SUPFAM" id="SSF53335">
    <property type="entry name" value="S-adenosyl-L-methionine-dependent methyltransferases"/>
    <property type="match status" value="1"/>
</dbReference>
<feature type="region of interest" description="Disordered" evidence="1">
    <location>
        <begin position="1"/>
        <end position="31"/>
    </location>
</feature>
<feature type="region of interest" description="Disordered" evidence="1">
    <location>
        <begin position="71"/>
        <end position="94"/>
    </location>
</feature>
<dbReference type="CDD" id="cd02440">
    <property type="entry name" value="AdoMet_MTases"/>
    <property type="match status" value="1"/>
</dbReference>
<feature type="domain" description="Methyltransferase" evidence="2">
    <location>
        <begin position="169"/>
        <end position="260"/>
    </location>
</feature>
<dbReference type="InterPro" id="IPR041698">
    <property type="entry name" value="Methyltransf_25"/>
</dbReference>
<reference evidence="3 4" key="1">
    <citation type="journal article" date="2018" name="New Phytol.">
        <title>Phylogenomics of Endogonaceae and evolution of mycorrhizas within Mucoromycota.</title>
        <authorList>
            <person name="Chang Y."/>
            <person name="Desiro A."/>
            <person name="Na H."/>
            <person name="Sandor L."/>
            <person name="Lipzen A."/>
            <person name="Clum A."/>
            <person name="Barry K."/>
            <person name="Grigoriev I.V."/>
            <person name="Martin F.M."/>
            <person name="Stajich J.E."/>
            <person name="Smith M.E."/>
            <person name="Bonito G."/>
            <person name="Spatafora J.W."/>
        </authorList>
    </citation>
    <scope>NUCLEOTIDE SEQUENCE [LARGE SCALE GENOMIC DNA]</scope>
    <source>
        <strain evidence="3 4">GMNB39</strain>
    </source>
</reference>
<evidence type="ECO:0000256" key="1">
    <source>
        <dbReference type="SAM" id="MobiDB-lite"/>
    </source>
</evidence>
<dbReference type="PANTHER" id="PTHR43591:SF110">
    <property type="entry name" value="RHODANESE DOMAIN-CONTAINING PROTEIN"/>
    <property type="match status" value="1"/>
</dbReference>
<dbReference type="InterPro" id="IPR029063">
    <property type="entry name" value="SAM-dependent_MTases_sf"/>
</dbReference>
<dbReference type="Pfam" id="PF13649">
    <property type="entry name" value="Methyltransf_25"/>
    <property type="match status" value="1"/>
</dbReference>
<keyword evidence="3" id="KW-0808">Transferase</keyword>
<accession>A0A433B9E8</accession>
<dbReference type="PANTHER" id="PTHR43591">
    <property type="entry name" value="METHYLTRANSFERASE"/>
    <property type="match status" value="1"/>
</dbReference>
<protein>
    <submittedName>
        <fullName evidence="3">S-adenosyl-L-methionine-dependent methyltransferase</fullName>
    </submittedName>
</protein>
<dbReference type="EMBL" id="RBNI01015619">
    <property type="protein sequence ID" value="RUP14068.1"/>
    <property type="molecule type" value="Genomic_DNA"/>
</dbReference>
<comment type="caution">
    <text evidence="3">The sequence shown here is derived from an EMBL/GenBank/DDBJ whole genome shotgun (WGS) entry which is preliminary data.</text>
</comment>
<name>A0A433B9E8_9FUNG</name>
<evidence type="ECO:0000313" key="3">
    <source>
        <dbReference type="EMBL" id="RUP14068.1"/>
    </source>
</evidence>
<organism evidence="3 4">
    <name type="scientific">Jimgerdemannia flammicorona</name>
    <dbReference type="NCBI Taxonomy" id="994334"/>
    <lineage>
        <taxon>Eukaryota</taxon>
        <taxon>Fungi</taxon>
        <taxon>Fungi incertae sedis</taxon>
        <taxon>Mucoromycota</taxon>
        <taxon>Mucoromycotina</taxon>
        <taxon>Endogonomycetes</taxon>
        <taxon>Endogonales</taxon>
        <taxon>Endogonaceae</taxon>
        <taxon>Jimgerdemannia</taxon>
    </lineage>
</organism>
<evidence type="ECO:0000259" key="2">
    <source>
        <dbReference type="Pfam" id="PF13649"/>
    </source>
</evidence>
<keyword evidence="4" id="KW-1185">Reference proteome</keyword>
<dbReference type="Proteomes" id="UP000268093">
    <property type="component" value="Unassembled WGS sequence"/>
</dbReference>
<keyword evidence="3" id="KW-0489">Methyltransferase</keyword>